<evidence type="ECO:0000256" key="1">
    <source>
        <dbReference type="SAM" id="MobiDB-lite"/>
    </source>
</evidence>
<dbReference type="STRING" id="118168.MC7420_1159"/>
<dbReference type="HOGENOM" id="CLU_061373_0_0_3"/>
<protein>
    <recommendedName>
        <fullName evidence="4">PatU</fullName>
    </recommendedName>
</protein>
<dbReference type="Proteomes" id="UP000003835">
    <property type="component" value="Unassembled WGS sequence"/>
</dbReference>
<reference evidence="2 3" key="1">
    <citation type="submission" date="2008-07" db="EMBL/GenBank/DDBJ databases">
        <authorList>
            <person name="Tandeau de Marsac N."/>
            <person name="Ferriera S."/>
            <person name="Johnson J."/>
            <person name="Kravitz S."/>
            <person name="Beeson K."/>
            <person name="Sutton G."/>
            <person name="Rogers Y.-H."/>
            <person name="Friedman R."/>
            <person name="Frazier M."/>
            <person name="Venter J.C."/>
        </authorList>
    </citation>
    <scope>NUCLEOTIDE SEQUENCE [LARGE SCALE GENOMIC DNA]</scope>
    <source>
        <strain evidence="2 3">PCC 7420</strain>
    </source>
</reference>
<organism evidence="2 3">
    <name type="scientific">Coleofasciculus chthonoplastes PCC 7420</name>
    <dbReference type="NCBI Taxonomy" id="118168"/>
    <lineage>
        <taxon>Bacteria</taxon>
        <taxon>Bacillati</taxon>
        <taxon>Cyanobacteriota</taxon>
        <taxon>Cyanophyceae</taxon>
        <taxon>Coleofasciculales</taxon>
        <taxon>Coleofasciculaceae</taxon>
        <taxon>Coleofasciculus</taxon>
    </lineage>
</organism>
<dbReference type="EMBL" id="DS989858">
    <property type="protein sequence ID" value="EDX73363.1"/>
    <property type="molecule type" value="Genomic_DNA"/>
</dbReference>
<proteinExistence type="predicted"/>
<accession>B4VXG1</accession>
<dbReference type="AlphaFoldDB" id="B4VXG1"/>
<gene>
    <name evidence="2" type="ORF">MC7420_1159</name>
</gene>
<feature type="compositionally biased region" description="Basic and acidic residues" evidence="1">
    <location>
        <begin position="58"/>
        <end position="75"/>
    </location>
</feature>
<name>B4VXG1_9CYAN</name>
<feature type="region of interest" description="Disordered" evidence="1">
    <location>
        <begin position="52"/>
        <end position="87"/>
    </location>
</feature>
<evidence type="ECO:0008006" key="4">
    <source>
        <dbReference type="Google" id="ProtNLM"/>
    </source>
</evidence>
<evidence type="ECO:0000313" key="2">
    <source>
        <dbReference type="EMBL" id="EDX73363.1"/>
    </source>
</evidence>
<evidence type="ECO:0000313" key="3">
    <source>
        <dbReference type="Proteomes" id="UP000003835"/>
    </source>
</evidence>
<dbReference type="eggNOG" id="ENOG502ZA4B">
    <property type="taxonomic scope" value="Bacteria"/>
</dbReference>
<sequence length="355" mass="39306">MAWLLQESVPAATPSVHGQPDGLNPIDELEAANFQFDELDPLDVEDVNIAPTITGDTANDHTRVGSEDIPTREDIEPGGTTRPYNLGDMPIVQNRFEALIKRKLQVEIERHPPLFPWETNIHEYEPDISDSVASTGVPSVQVWTPQLLNLPLPVPIPENVLVTLFNACSESVYSPYQLGRKMVKAVENLFPAQFQLLNNQAQMVLLSSGSGRDPEQLQLLLKELPSPSYDEATPEQQMILALLAAKEIISTLTVSLSPNQPSVERQWQTSVGVITVQAEYQIQEGVPTLRVISNLPESGSLTLRTPEGSAVSERTYPGYVSVEAFDLPPNQTYPLEIRFQDSDQNPLVFAIYPTM</sequence>
<keyword evidence="3" id="KW-1185">Reference proteome</keyword>